<gene>
    <name evidence="1" type="ORF">NERG_00196</name>
</gene>
<dbReference type="EMBL" id="JH604633">
    <property type="protein sequence ID" value="EHY66556.1"/>
    <property type="molecule type" value="Genomic_DNA"/>
</dbReference>
<sequence length="110" mass="12934">MFYSRILRDAYYTIQSDLEEAEIKHWAELLQSLLQITGEFGEAVDFYCQIKGLHDIFWYTGVATDFIEECEGALKTLDSELMHDLIPYVFTDQNVARILLNNFQKKDKKE</sequence>
<accession>H8Z9C5</accession>
<dbReference type="Proteomes" id="UP000005622">
    <property type="component" value="Unassembled WGS sequence"/>
</dbReference>
<organism evidence="1">
    <name type="scientific">Nematocida ausubeli (strain ATCC PRA-371 / ERTm2)</name>
    <name type="common">Nematode killer fungus</name>
    <dbReference type="NCBI Taxonomy" id="1913371"/>
    <lineage>
        <taxon>Eukaryota</taxon>
        <taxon>Fungi</taxon>
        <taxon>Fungi incertae sedis</taxon>
        <taxon>Microsporidia</taxon>
        <taxon>Nematocida</taxon>
    </lineage>
</organism>
<name>H8Z9C5_NEMA1</name>
<dbReference type="AlphaFoldDB" id="H8Z9C5"/>
<dbReference type="HOGENOM" id="CLU_2171710_0_0_1"/>
<reference evidence="1" key="1">
    <citation type="submission" date="2011-03" db="EMBL/GenBank/DDBJ databases">
        <title>The Genome Sequence of Nematocida sp1 strain ERTm2.</title>
        <authorList>
            <consortium name="The Broad Institute Genome Sequencing Platform"/>
            <consortium name="The Broad Institute Genome Sequencing Center for Infectious Disease"/>
            <person name="Cuomo C."/>
            <person name="Troemel E."/>
            <person name="Young S.K."/>
            <person name="Zeng Q."/>
            <person name="Gargeya S."/>
            <person name="Fitzgerald M."/>
            <person name="Haas B."/>
            <person name="Abouelleil A."/>
            <person name="Alvarado L."/>
            <person name="Arachchi H.M."/>
            <person name="Berlin A."/>
            <person name="Brown A."/>
            <person name="Chapman S.B."/>
            <person name="Chen Z."/>
            <person name="Dunbar C."/>
            <person name="Freedman E."/>
            <person name="Gearin G."/>
            <person name="Gellesch M."/>
            <person name="Goldberg J."/>
            <person name="Griggs A."/>
            <person name="Gujja S."/>
            <person name="Heilman E.R."/>
            <person name="Heiman D."/>
            <person name="Howarth C."/>
            <person name="Larson L."/>
            <person name="Lui A."/>
            <person name="MacDonald P.J.P."/>
            <person name="Mehta T."/>
            <person name="Montmayeur A."/>
            <person name="Murphy C."/>
            <person name="Neiman D."/>
            <person name="Pearson M."/>
            <person name="Priest M."/>
            <person name="Roberts A."/>
            <person name="Saif S."/>
            <person name="Shea T."/>
            <person name="Shenoy N."/>
            <person name="Sisk P."/>
            <person name="Stolte C."/>
            <person name="Sykes S."/>
            <person name="White J."/>
            <person name="Yandava C."/>
            <person name="Wortman J."/>
            <person name="Nusbaum C."/>
            <person name="Birren B."/>
        </authorList>
    </citation>
    <scope>NUCLEOTIDE SEQUENCE</scope>
    <source>
        <strain evidence="1">ERTm2</strain>
    </source>
</reference>
<evidence type="ECO:0000313" key="1">
    <source>
        <dbReference type="EMBL" id="EHY66556.1"/>
    </source>
</evidence>
<protein>
    <submittedName>
        <fullName evidence="1">Uncharacterized protein</fullName>
    </submittedName>
</protein>
<proteinExistence type="predicted"/>